<evidence type="ECO:0008006" key="3">
    <source>
        <dbReference type="Google" id="ProtNLM"/>
    </source>
</evidence>
<dbReference type="AlphaFoldDB" id="A0A0X4EWM0"/>
<evidence type="ECO:0000313" key="2">
    <source>
        <dbReference type="Proteomes" id="UP000064715"/>
    </source>
</evidence>
<reference evidence="2" key="1">
    <citation type="submission" date="2016-01" db="EMBL/GenBank/DDBJ databases">
        <title>WGS of SAMN04407783.</title>
        <authorList>
            <person name="Adams M."/>
            <person name="Sutton G."/>
            <person name="Nelson K."/>
            <person name="Thaden J."/>
            <person name="Fowler V."/>
            <person name="Mccorrison J."/>
            <person name="Sanka R."/>
            <person name="Brinkac L."/>
            <person name="Nierman W."/>
        </authorList>
    </citation>
    <scope>NUCLEOTIDE SEQUENCE [LARGE SCALE GENOMIC DNA]</scope>
    <source>
        <strain evidence="2">GN04363</strain>
    </source>
</reference>
<accession>A0A0X4EWM0</accession>
<sequence length="107" mass="11270">MGFPSPAADYAEQTLTITSFCGYDGNCRTIETFAGYAIINVARTPEVGDTVLISFCGSLDIAKVQGKALITQDGEAIEGDALDDATVMGVVTHLLNPVTDTDNRPVI</sequence>
<dbReference type="EMBL" id="LRCR01000002">
    <property type="protein sequence ID" value="KUQ86077.1"/>
    <property type="molecule type" value="Genomic_DNA"/>
</dbReference>
<name>A0A0X4EWM0_9ENTR</name>
<gene>
    <name evidence="1" type="ORF">AWI28_09020</name>
</gene>
<dbReference type="Proteomes" id="UP000064715">
    <property type="component" value="Unassembled WGS sequence"/>
</dbReference>
<organism evidence="1 2">
    <name type="scientific">Enterobacter genomosp. O</name>
    <dbReference type="NCBI Taxonomy" id="2364150"/>
    <lineage>
        <taxon>Bacteria</taxon>
        <taxon>Pseudomonadati</taxon>
        <taxon>Pseudomonadota</taxon>
        <taxon>Gammaproteobacteria</taxon>
        <taxon>Enterobacterales</taxon>
        <taxon>Enterobacteriaceae</taxon>
        <taxon>Enterobacter</taxon>
        <taxon>Enterobacter cloacae complex</taxon>
        <taxon>Enterobacter cloacae complex clade O</taxon>
    </lineage>
</organism>
<dbReference type="OrthoDB" id="6522656at2"/>
<proteinExistence type="predicted"/>
<comment type="caution">
    <text evidence="1">The sequence shown here is derived from an EMBL/GenBank/DDBJ whole genome shotgun (WGS) entry which is preliminary data.</text>
</comment>
<keyword evidence="2" id="KW-1185">Reference proteome</keyword>
<protein>
    <recommendedName>
        <fullName evidence="3">DNA polymerase V subunit UmuD</fullName>
    </recommendedName>
</protein>
<evidence type="ECO:0000313" key="1">
    <source>
        <dbReference type="EMBL" id="KUQ86077.1"/>
    </source>
</evidence>
<dbReference type="RefSeq" id="WP_059310203.1">
    <property type="nucleotide sequence ID" value="NZ_LRCR01000002.1"/>
</dbReference>